<gene>
    <name evidence="1" type="ORF">CORC01_04528</name>
</gene>
<protein>
    <recommendedName>
        <fullName evidence="3">F-box domain-containing protein</fullName>
    </recommendedName>
</protein>
<keyword evidence="2" id="KW-1185">Reference proteome</keyword>
<name>A0A1G4BF60_9PEZI</name>
<evidence type="ECO:0008006" key="3">
    <source>
        <dbReference type="Google" id="ProtNLM"/>
    </source>
</evidence>
<comment type="caution">
    <text evidence="1">The sequence shown here is derived from an EMBL/GenBank/DDBJ whole genome shotgun (WGS) entry which is preliminary data.</text>
</comment>
<organism evidence="1 2">
    <name type="scientific">Colletotrichum orchidophilum</name>
    <dbReference type="NCBI Taxonomy" id="1209926"/>
    <lineage>
        <taxon>Eukaryota</taxon>
        <taxon>Fungi</taxon>
        <taxon>Dikarya</taxon>
        <taxon>Ascomycota</taxon>
        <taxon>Pezizomycotina</taxon>
        <taxon>Sordariomycetes</taxon>
        <taxon>Hypocreomycetidae</taxon>
        <taxon>Glomerellales</taxon>
        <taxon>Glomerellaceae</taxon>
        <taxon>Colletotrichum</taxon>
    </lineage>
</organism>
<sequence>MSSRSTATANLDHLPAEILERIIFSITDLRSIYHLVVASPAASRVFASSEVGPKALDYVFSGTMSPHVVELIRLVSLIRTSTQRHPPASSLQDFVRKYTNCQGGSAPSVTSAAPNLASSLRGQHPQLFRGILLTARRICCLAWACLEYYRSRWSSVTPAHLECPFAWGAGREKPWRQNPSGKPYELQPIGPSCWMEEQRVMRGFWRLQLLFDVKVAASDGRLDCTLEDSQREITPDALFEGWTWQREEFLTVADFVERVQGGPVFSPDLRRLPAPPPGYDSAEKWQDPVLLGVIDPRWSQEELSKHQPPCWTFYVVRLLKNPYSPVRGVPFWPYRQLGLAIWEEEKLEALELSYKPYASRGGKRPTSSGDQVFTWRSLLSPELIAKLQMDMEEDCQKNGFSLNRGNPDM</sequence>
<proteinExistence type="predicted"/>
<dbReference type="EMBL" id="MJBS01000030">
    <property type="protein sequence ID" value="OHF00120.1"/>
    <property type="molecule type" value="Genomic_DNA"/>
</dbReference>
<dbReference type="GeneID" id="34557685"/>
<evidence type="ECO:0000313" key="2">
    <source>
        <dbReference type="Proteomes" id="UP000176998"/>
    </source>
</evidence>
<dbReference type="Proteomes" id="UP000176998">
    <property type="component" value="Unassembled WGS sequence"/>
</dbReference>
<reference evidence="1 2" key="1">
    <citation type="submission" date="2016-09" db="EMBL/GenBank/DDBJ databases">
        <authorList>
            <person name="Capua I."/>
            <person name="De Benedictis P."/>
            <person name="Joannis T."/>
            <person name="Lombin L.H."/>
            <person name="Cattoli G."/>
        </authorList>
    </citation>
    <scope>NUCLEOTIDE SEQUENCE [LARGE SCALE GENOMIC DNA]</scope>
    <source>
        <strain evidence="1 2">IMI 309357</strain>
    </source>
</reference>
<dbReference type="AlphaFoldDB" id="A0A1G4BF60"/>
<dbReference type="RefSeq" id="XP_022477264.1">
    <property type="nucleotide sequence ID" value="XM_022616175.1"/>
</dbReference>
<accession>A0A1G4BF60</accession>
<dbReference type="STRING" id="1209926.A0A1G4BF60"/>
<dbReference type="OrthoDB" id="4358152at2759"/>
<evidence type="ECO:0000313" key="1">
    <source>
        <dbReference type="EMBL" id="OHF00120.1"/>
    </source>
</evidence>